<evidence type="ECO:0000313" key="3">
    <source>
        <dbReference type="Proteomes" id="UP000050326"/>
    </source>
</evidence>
<dbReference type="EMBL" id="LKET01000045">
    <property type="protein sequence ID" value="KPU43023.1"/>
    <property type="molecule type" value="Genomic_DNA"/>
</dbReference>
<name>A0A0P8Y8H6_9CLOT</name>
<dbReference type="InterPro" id="IPR035412">
    <property type="entry name" value="Terminase_L_N"/>
</dbReference>
<dbReference type="OrthoDB" id="9768556at2"/>
<dbReference type="RefSeq" id="WP_054876450.1">
    <property type="nucleotide sequence ID" value="NZ_LKET01000045.1"/>
</dbReference>
<feature type="domain" description="Phage terminase large subunit N-terminal" evidence="1">
    <location>
        <begin position="21"/>
        <end position="216"/>
    </location>
</feature>
<comment type="caution">
    <text evidence="2">The sequence shown here is derived from an EMBL/GenBank/DDBJ whole genome shotgun (WGS) entry which is preliminary data.</text>
</comment>
<keyword evidence="3" id="KW-1185">Reference proteome</keyword>
<reference evidence="2 3" key="1">
    <citation type="submission" date="2015-09" db="EMBL/GenBank/DDBJ databases">
        <title>Genome sequence of Oxobacter pfennigii DSM 3222.</title>
        <authorList>
            <person name="Poehlein A."/>
            <person name="Bengelsdorf F.R."/>
            <person name="Schiel-Bengelsdorf B."/>
            <person name="Duerre P."/>
            <person name="Daniel R."/>
        </authorList>
    </citation>
    <scope>NUCLEOTIDE SEQUENCE [LARGE SCALE GENOMIC DNA]</scope>
    <source>
        <strain evidence="2 3">DSM 3222</strain>
    </source>
</reference>
<dbReference type="Gene3D" id="3.40.50.300">
    <property type="entry name" value="P-loop containing nucleotide triphosphate hydrolases"/>
    <property type="match status" value="1"/>
</dbReference>
<organism evidence="2 3">
    <name type="scientific">Oxobacter pfennigii</name>
    <dbReference type="NCBI Taxonomy" id="36849"/>
    <lineage>
        <taxon>Bacteria</taxon>
        <taxon>Bacillati</taxon>
        <taxon>Bacillota</taxon>
        <taxon>Clostridia</taxon>
        <taxon>Eubacteriales</taxon>
        <taxon>Clostridiaceae</taxon>
        <taxon>Oxobacter</taxon>
    </lineage>
</organism>
<dbReference type="InterPro" id="IPR027417">
    <property type="entry name" value="P-loop_NTPase"/>
</dbReference>
<dbReference type="Proteomes" id="UP000050326">
    <property type="component" value="Unassembled WGS sequence"/>
</dbReference>
<dbReference type="Pfam" id="PF04466">
    <property type="entry name" value="Terminase_3"/>
    <property type="match status" value="1"/>
</dbReference>
<gene>
    <name evidence="2" type="ORF">OXPF_34550</name>
</gene>
<dbReference type="STRING" id="36849.OXPF_34550"/>
<evidence type="ECO:0000313" key="2">
    <source>
        <dbReference type="EMBL" id="KPU43023.1"/>
    </source>
</evidence>
<dbReference type="Gene3D" id="3.30.420.280">
    <property type="match status" value="1"/>
</dbReference>
<accession>A0A0P8Y8H6</accession>
<protein>
    <submittedName>
        <fullName evidence="2">Terminase-like family protein</fullName>
    </submittedName>
</protein>
<evidence type="ECO:0000259" key="1">
    <source>
        <dbReference type="Pfam" id="PF04466"/>
    </source>
</evidence>
<dbReference type="PATRIC" id="fig|36849.3.peg.3656"/>
<sequence>MDLNLEITKPQEAFINAKEDEVLYGGAAGGGKSYGQLIDALLYALKYKSSRQLILRRTFPELDRSLIITSLDLYPQSVAKYNQSKHIWQFNNKSIIEFGYCDNEADVTKYQSAEYDVIRFDELTHFTEYQYTYLLSRLRGANNNPKQVKSTTNPGGVGHVWVKGRFIDNHIPKQTFKIGNNTGVFIPAKVQDNKFLMEADPEYIKRLEQLPEADKKALLEGNWDIFEGIYFTEYNRDIHVIEPFIIPDHWHRFTAKDYGLDMLAQLWFTIDTYNNVYAYKELHESDLIVSEAARRIKEVNGDDKILAKYAPPDLDNRQKDTGKSIFDIFREHGEYLIKADNRRVDGWMAVKEWIKPYETRDIVTGQPVITSRLKIFSNCVNLTRCLPQVQRDEKNPNDVATEPHELTHIVDALRYFCIMRQRPSAEPKKLQDDFFNRGDRRDVNITGGEPDMSYINYGA</sequence>
<dbReference type="AlphaFoldDB" id="A0A0P8Y8H6"/>
<proteinExistence type="predicted"/>